<gene>
    <name evidence="3" type="ORF">OFBG_00963</name>
</gene>
<dbReference type="STRING" id="847.BRW83_1186"/>
<protein>
    <recommendedName>
        <fullName evidence="2">Cyclophilin-like domain-containing protein</fullName>
    </recommendedName>
</protein>
<evidence type="ECO:0000313" key="3">
    <source>
        <dbReference type="EMBL" id="EEO29935.1"/>
    </source>
</evidence>
<dbReference type="AlphaFoldDB" id="C3X9Q9"/>
<proteinExistence type="predicted"/>
<sequence length="173" mass="18931">MENMKKILMIPVLPGLVLSSSACSSDSGDTARFSTNRTVKTPEQTRIPDHSDSLMNMKLNIMTDKGVVHARLYDNASAKDFIALLPLTLMLEDFNKTEKIAGLPKGLSTSGAPNGYTPHKGDIAFYAPWGNLCIFYRDFRYSPGLVQLGKTDDDGISKLTTSHSVTISLDTDQ</sequence>
<dbReference type="Pfam" id="PF18050">
    <property type="entry name" value="Cyclophil_like2"/>
    <property type="match status" value="1"/>
</dbReference>
<dbReference type="PROSITE" id="PS51257">
    <property type="entry name" value="PROKAR_LIPOPROTEIN"/>
    <property type="match status" value="1"/>
</dbReference>
<evidence type="ECO:0000256" key="1">
    <source>
        <dbReference type="SAM" id="SignalP"/>
    </source>
</evidence>
<organism evidence="3 4">
    <name type="scientific">Oxalobacter formigenes OXCC13</name>
    <dbReference type="NCBI Taxonomy" id="556269"/>
    <lineage>
        <taxon>Bacteria</taxon>
        <taxon>Pseudomonadati</taxon>
        <taxon>Pseudomonadota</taxon>
        <taxon>Betaproteobacteria</taxon>
        <taxon>Burkholderiales</taxon>
        <taxon>Oxalobacteraceae</taxon>
        <taxon>Oxalobacter</taxon>
    </lineage>
</organism>
<dbReference type="Gene3D" id="2.40.100.20">
    <property type="match status" value="1"/>
</dbReference>
<feature type="chain" id="PRO_5002934264" description="Cyclophilin-like domain-containing protein" evidence="1">
    <location>
        <begin position="25"/>
        <end position="173"/>
    </location>
</feature>
<dbReference type="EMBL" id="GG658170">
    <property type="protein sequence ID" value="EEO29935.1"/>
    <property type="molecule type" value="Genomic_DNA"/>
</dbReference>
<evidence type="ECO:0000313" key="4">
    <source>
        <dbReference type="Proteomes" id="UP000005089"/>
    </source>
</evidence>
<keyword evidence="4" id="KW-1185">Reference proteome</keyword>
<evidence type="ECO:0000259" key="2">
    <source>
        <dbReference type="Pfam" id="PF18050"/>
    </source>
</evidence>
<feature type="signal peptide" evidence="1">
    <location>
        <begin position="1"/>
        <end position="24"/>
    </location>
</feature>
<dbReference type="HOGENOM" id="CLU_099043_1_0_4"/>
<name>C3X9Q9_OXAFO</name>
<dbReference type="InterPro" id="IPR041183">
    <property type="entry name" value="Cyclophilin-like"/>
</dbReference>
<feature type="domain" description="Cyclophilin-like" evidence="2">
    <location>
        <begin position="62"/>
        <end position="167"/>
    </location>
</feature>
<keyword evidence="1" id="KW-0732">Signal</keyword>
<reference evidence="3 4" key="1">
    <citation type="submission" date="2009-02" db="EMBL/GenBank/DDBJ databases">
        <title>The Genome Sequence of Oxalobacter formigenes OXCC13.</title>
        <authorList>
            <consortium name="The Broad Institute Genome Sequencing Platform"/>
            <person name="Ward D."/>
            <person name="Young S.K."/>
            <person name="Kodira C.D."/>
            <person name="Zeng Q."/>
            <person name="Koehrsen M."/>
            <person name="Alvarado L."/>
            <person name="Berlin A."/>
            <person name="Borenstein D."/>
            <person name="Chen Z."/>
            <person name="Engels R."/>
            <person name="Freedman E."/>
            <person name="Gellesch M."/>
            <person name="Goldberg J."/>
            <person name="Griggs A."/>
            <person name="Gujja S."/>
            <person name="Heiman D."/>
            <person name="Hepburn T."/>
            <person name="Howarth C."/>
            <person name="Jen D."/>
            <person name="Larson L."/>
            <person name="Lewis B."/>
            <person name="Mehta T."/>
            <person name="Park D."/>
            <person name="Pearson M."/>
            <person name="Roberts A."/>
            <person name="Saif S."/>
            <person name="Shea T."/>
            <person name="Shenoy N."/>
            <person name="Sisk P."/>
            <person name="Stolte C."/>
            <person name="Sykes S."/>
            <person name="Walk T."/>
            <person name="White J."/>
            <person name="Yandava C."/>
            <person name="Allison M.J."/>
            <person name="Lander E."/>
            <person name="Nusbaum C."/>
            <person name="Galagan J."/>
            <person name="Birren B."/>
        </authorList>
    </citation>
    <scope>NUCLEOTIDE SEQUENCE [LARGE SCALE GENOMIC DNA]</scope>
    <source>
        <strain evidence="3 4">OXCC13</strain>
    </source>
</reference>
<accession>C3X9Q9</accession>
<dbReference type="eggNOG" id="COG4925">
    <property type="taxonomic scope" value="Bacteria"/>
</dbReference>
<dbReference type="SUPFAM" id="SSF50891">
    <property type="entry name" value="Cyclophilin-like"/>
    <property type="match status" value="1"/>
</dbReference>
<dbReference type="InterPro" id="IPR029000">
    <property type="entry name" value="Cyclophilin-like_dom_sf"/>
</dbReference>
<dbReference type="Proteomes" id="UP000005089">
    <property type="component" value="Unassembled WGS sequence"/>
</dbReference>